<protein>
    <submittedName>
        <fullName evidence="1">Uncharacterized protein</fullName>
    </submittedName>
</protein>
<dbReference type="AlphaFoldDB" id="A0A0M2HQ04"/>
<dbReference type="EMBL" id="JYJB01000010">
    <property type="protein sequence ID" value="KJL46561.1"/>
    <property type="molecule type" value="Genomic_DNA"/>
</dbReference>
<dbReference type="OrthoDB" id="5084158at2"/>
<dbReference type="RefSeq" id="WP_152641855.1">
    <property type="nucleotide sequence ID" value="NZ_JYJB01000010.1"/>
</dbReference>
<name>A0A0M2HQ04_9MICO</name>
<gene>
    <name evidence="1" type="ORF">RS84_03197</name>
</gene>
<accession>A0A0M2HQ04</accession>
<evidence type="ECO:0000313" key="2">
    <source>
        <dbReference type="Proteomes" id="UP000033900"/>
    </source>
</evidence>
<proteinExistence type="predicted"/>
<keyword evidence="2" id="KW-1185">Reference proteome</keyword>
<dbReference type="STRING" id="273678.RS84_03197"/>
<dbReference type="Proteomes" id="UP000033900">
    <property type="component" value="Unassembled WGS sequence"/>
</dbReference>
<comment type="caution">
    <text evidence="1">The sequence shown here is derived from an EMBL/GenBank/DDBJ whole genome shotgun (WGS) entry which is preliminary data.</text>
</comment>
<organism evidence="1 2">
    <name type="scientific">Microbacterium hydrocarbonoxydans</name>
    <dbReference type="NCBI Taxonomy" id="273678"/>
    <lineage>
        <taxon>Bacteria</taxon>
        <taxon>Bacillati</taxon>
        <taxon>Actinomycetota</taxon>
        <taxon>Actinomycetes</taxon>
        <taxon>Micrococcales</taxon>
        <taxon>Microbacteriaceae</taxon>
        <taxon>Microbacterium</taxon>
    </lineage>
</organism>
<dbReference type="PATRIC" id="fig|273678.4.peg.3192"/>
<reference evidence="1 2" key="1">
    <citation type="submission" date="2015-02" db="EMBL/GenBank/DDBJ databases">
        <title>Draft genome sequences of ten Microbacterium spp. with emphasis on heavy metal contaminated environments.</title>
        <authorList>
            <person name="Corretto E."/>
        </authorList>
    </citation>
    <scope>NUCLEOTIDE SEQUENCE [LARGE SCALE GENOMIC DNA]</scope>
    <source>
        <strain evidence="1 2">SA35</strain>
    </source>
</reference>
<sequence length="121" mass="12837">MNACPAVGYSYGGPAVVEFDPTLPPASEVESCFGDGCEPAPVTAGRADEWEVLQETPYIPSDSIPGGEIRSLRIVASTATGVVVDDTFEIPILMEPEGVFGQCPGPFRFDTVVVEWDAERG</sequence>
<evidence type="ECO:0000313" key="1">
    <source>
        <dbReference type="EMBL" id="KJL46561.1"/>
    </source>
</evidence>